<dbReference type="AlphaFoldDB" id="A0AAN4F8U7"/>
<sequence length="148" mass="16716">MKVYLDETTLQLLGLLQENMSEGDMKGDEVNMFRSMAITASIHTLAKERLGEQEVSHMVIKNLGADCPSDEATKNPRKFLLRTMINHLYDNGTHNPHRRRLSEVAGIMNESSFRNPKNKKGGWSENDISHYVSNDIKLENDTSVDVPG</sequence>
<protein>
    <submittedName>
        <fullName evidence="1">Uncharacterized protein</fullName>
    </submittedName>
</protein>
<comment type="caution">
    <text evidence="1">The sequence shown here is derived from an EMBL/GenBank/DDBJ whole genome shotgun (WGS) entry which is preliminary data.</text>
</comment>
<reference evidence="1" key="1">
    <citation type="submission" date="2024-02" db="EMBL/GenBank/DDBJ databases">
        <authorList>
            <consortium name="Clinical and Environmental Microbiology Branch: Whole genome sequencing antimicrobial resistance pathogens in the healthcare setting"/>
        </authorList>
    </citation>
    <scope>NUCLEOTIDE SEQUENCE</scope>
    <source>
        <strain evidence="1">2023QG-00028</strain>
    </source>
</reference>
<dbReference type="EMBL" id="ABKSHZ030000017">
    <property type="protein sequence ID" value="EMM9724182.1"/>
    <property type="molecule type" value="Genomic_DNA"/>
</dbReference>
<evidence type="ECO:0000313" key="1">
    <source>
        <dbReference type="EMBL" id="EMM9724182.1"/>
    </source>
</evidence>
<gene>
    <name evidence="1" type="ORF">PWL68_004382</name>
</gene>
<proteinExistence type="predicted"/>
<organism evidence="1">
    <name type="scientific">Escherichia coli</name>
    <dbReference type="NCBI Taxonomy" id="562"/>
    <lineage>
        <taxon>Bacteria</taxon>
        <taxon>Pseudomonadati</taxon>
        <taxon>Pseudomonadota</taxon>
        <taxon>Gammaproteobacteria</taxon>
        <taxon>Enterobacterales</taxon>
        <taxon>Enterobacteriaceae</taxon>
        <taxon>Escherichia</taxon>
    </lineage>
</organism>
<name>A0AAN4F8U7_ECOLX</name>
<accession>A0AAN4F8U7</accession>